<keyword evidence="6" id="KW-0276">Fatty acid metabolism</keyword>
<dbReference type="InterPro" id="IPR036400">
    <property type="entry name" value="Cyt_B5-like_heme/steroid_sf"/>
</dbReference>
<keyword evidence="5" id="KW-0479">Metal-binding</keyword>
<dbReference type="STRING" id="1257118.L8GYM7"/>
<keyword evidence="13" id="KW-1185">Reference proteome</keyword>
<dbReference type="PROSITE" id="PS50255">
    <property type="entry name" value="CYTOCHROME_B5_2"/>
    <property type="match status" value="1"/>
</dbReference>
<dbReference type="GO" id="GO:0006633">
    <property type="term" value="P:fatty acid biosynthetic process"/>
    <property type="evidence" value="ECO:0007669"/>
    <property type="project" value="UniProtKB-KW"/>
</dbReference>
<dbReference type="InterPro" id="IPR050668">
    <property type="entry name" value="Cytochrome_b5"/>
</dbReference>
<evidence type="ECO:0000256" key="8">
    <source>
        <dbReference type="ARBA" id="ARBA00023160"/>
    </source>
</evidence>
<evidence type="ECO:0000256" key="10">
    <source>
        <dbReference type="SAM" id="MobiDB-lite"/>
    </source>
</evidence>
<gene>
    <name evidence="12" type="ORF">ACA1_058820</name>
</gene>
<dbReference type="RefSeq" id="XP_004339229.1">
    <property type="nucleotide sequence ID" value="XM_004339181.1"/>
</dbReference>
<dbReference type="GeneID" id="14918323"/>
<dbReference type="AlphaFoldDB" id="L8GYM7"/>
<keyword evidence="7" id="KW-0408">Iron</keyword>
<evidence type="ECO:0000256" key="9">
    <source>
        <dbReference type="ARBA" id="ARBA00038168"/>
    </source>
</evidence>
<comment type="similarity">
    <text evidence="9">Belongs to the cytochrome b5 family.</text>
</comment>
<reference evidence="12 13" key="1">
    <citation type="journal article" date="2013" name="Genome Biol.">
        <title>Genome of Acanthamoeba castellanii highlights extensive lateral gene transfer and early evolution of tyrosine kinase signaling.</title>
        <authorList>
            <person name="Clarke M."/>
            <person name="Lohan A.J."/>
            <person name="Liu B."/>
            <person name="Lagkouvardos I."/>
            <person name="Roy S."/>
            <person name="Zafar N."/>
            <person name="Bertelli C."/>
            <person name="Schilde C."/>
            <person name="Kianianmomeni A."/>
            <person name="Burglin T.R."/>
            <person name="Frech C."/>
            <person name="Turcotte B."/>
            <person name="Kopec K.O."/>
            <person name="Synnott J.M."/>
            <person name="Choo C."/>
            <person name="Paponov I."/>
            <person name="Finkler A."/>
            <person name="Soon Heng Tan C."/>
            <person name="Hutchins A.P."/>
            <person name="Weinmeier T."/>
            <person name="Rattei T."/>
            <person name="Chu J.S."/>
            <person name="Gimenez G."/>
            <person name="Irimia M."/>
            <person name="Rigden D.J."/>
            <person name="Fitzpatrick D.A."/>
            <person name="Lorenzo-Morales J."/>
            <person name="Bateman A."/>
            <person name="Chiu C.H."/>
            <person name="Tang P."/>
            <person name="Hegemann P."/>
            <person name="Fromm H."/>
            <person name="Raoult D."/>
            <person name="Greub G."/>
            <person name="Miranda-Saavedra D."/>
            <person name="Chen N."/>
            <person name="Nash P."/>
            <person name="Ginger M.L."/>
            <person name="Horn M."/>
            <person name="Schaap P."/>
            <person name="Caler L."/>
            <person name="Loftus B."/>
        </authorList>
    </citation>
    <scope>NUCLEOTIDE SEQUENCE [LARGE SCALE GENOMIC DNA]</scope>
    <source>
        <strain evidence="12 13">Neff</strain>
    </source>
</reference>
<evidence type="ECO:0000256" key="2">
    <source>
        <dbReference type="ARBA" id="ARBA00009295"/>
    </source>
</evidence>
<evidence type="ECO:0000256" key="6">
    <source>
        <dbReference type="ARBA" id="ARBA00022832"/>
    </source>
</evidence>
<keyword evidence="4" id="KW-0349">Heme</keyword>
<name>L8GYM7_ACACF</name>
<dbReference type="FunFam" id="3.10.120.10:FF:000007">
    <property type="entry name" value="Sulfite oxidase, mitochondrial"/>
    <property type="match status" value="1"/>
</dbReference>
<dbReference type="GO" id="GO:0046872">
    <property type="term" value="F:metal ion binding"/>
    <property type="evidence" value="ECO:0007669"/>
    <property type="project" value="UniProtKB-KW"/>
</dbReference>
<dbReference type="GO" id="GO:0020037">
    <property type="term" value="F:heme binding"/>
    <property type="evidence" value="ECO:0007669"/>
    <property type="project" value="TreeGrafter"/>
</dbReference>
<dbReference type="GO" id="GO:0016020">
    <property type="term" value="C:membrane"/>
    <property type="evidence" value="ECO:0007669"/>
    <property type="project" value="TreeGrafter"/>
</dbReference>
<evidence type="ECO:0000313" key="13">
    <source>
        <dbReference type="Proteomes" id="UP000011083"/>
    </source>
</evidence>
<proteinExistence type="inferred from homology"/>
<comment type="similarity">
    <text evidence="2">Belongs to the fatty acid desaturase type 1 family.</text>
</comment>
<evidence type="ECO:0000259" key="11">
    <source>
        <dbReference type="PROSITE" id="PS50255"/>
    </source>
</evidence>
<dbReference type="VEuPathDB" id="AmoebaDB:ACA1_058820"/>
<evidence type="ECO:0000313" key="12">
    <source>
        <dbReference type="EMBL" id="ELR17216.1"/>
    </source>
</evidence>
<comment type="cofactor">
    <cofactor evidence="1">
        <name>Fe cation</name>
        <dbReference type="ChEBI" id="CHEBI:24875"/>
    </cofactor>
</comment>
<dbReference type="Proteomes" id="UP000011083">
    <property type="component" value="Unassembled WGS sequence"/>
</dbReference>
<dbReference type="PRINTS" id="PR00363">
    <property type="entry name" value="CYTOCHROMEB5"/>
</dbReference>
<protein>
    <submittedName>
        <fullName evidence="12">Cytochrome b-like heme/steroid binding domain containing protein</fullName>
    </submittedName>
</protein>
<keyword evidence="8" id="KW-0443">Lipid metabolism</keyword>
<keyword evidence="3" id="KW-0444">Lipid biosynthesis</keyword>
<evidence type="ECO:0000256" key="3">
    <source>
        <dbReference type="ARBA" id="ARBA00022516"/>
    </source>
</evidence>
<dbReference type="OrthoDB" id="260519at2759"/>
<dbReference type="KEGG" id="acan:ACA1_058820"/>
<sequence>MKQQLADLGYKQDEVRHLTPSQAVEIITAGRPPTPLSSPEVALDASGRTRESADTVLLYSLAVAAPRVAADRPSTALYTRRAYADDAHVPTPTAADVKTEPERLRTFTRADVAKHAYEDDCWVIINNKVYNVSQWADIHPGGSAIIHAHAGGDATDLWVEVGHTPRARALMERYCIGKVAEPKRYMGASYGAMDLDESGYALPEGTPKEDILEDASSYRYSTR</sequence>
<dbReference type="EMBL" id="KB007974">
    <property type="protein sequence ID" value="ELR17216.1"/>
    <property type="molecule type" value="Genomic_DNA"/>
</dbReference>
<evidence type="ECO:0000256" key="7">
    <source>
        <dbReference type="ARBA" id="ARBA00023004"/>
    </source>
</evidence>
<accession>L8GYM7</accession>
<dbReference type="SUPFAM" id="SSF55856">
    <property type="entry name" value="Cytochrome b5-like heme/steroid binding domain"/>
    <property type="match status" value="1"/>
</dbReference>
<evidence type="ECO:0000256" key="1">
    <source>
        <dbReference type="ARBA" id="ARBA00001962"/>
    </source>
</evidence>
<dbReference type="SMART" id="SM01117">
    <property type="entry name" value="Cyt-b5"/>
    <property type="match status" value="1"/>
</dbReference>
<evidence type="ECO:0000256" key="5">
    <source>
        <dbReference type="ARBA" id="ARBA00022723"/>
    </source>
</evidence>
<dbReference type="Gene3D" id="3.10.120.10">
    <property type="entry name" value="Cytochrome b5-like heme/steroid binding domain"/>
    <property type="match status" value="1"/>
</dbReference>
<feature type="domain" description="Cytochrome b5 heme-binding" evidence="11">
    <location>
        <begin position="104"/>
        <end position="180"/>
    </location>
</feature>
<organism evidence="12 13">
    <name type="scientific">Acanthamoeba castellanii (strain ATCC 30010 / Neff)</name>
    <dbReference type="NCBI Taxonomy" id="1257118"/>
    <lineage>
        <taxon>Eukaryota</taxon>
        <taxon>Amoebozoa</taxon>
        <taxon>Discosea</taxon>
        <taxon>Longamoebia</taxon>
        <taxon>Centramoebida</taxon>
        <taxon>Acanthamoebidae</taxon>
        <taxon>Acanthamoeba</taxon>
    </lineage>
</organism>
<feature type="region of interest" description="Disordered" evidence="10">
    <location>
        <begin position="202"/>
        <end position="223"/>
    </location>
</feature>
<dbReference type="Pfam" id="PF00173">
    <property type="entry name" value="Cyt-b5"/>
    <property type="match status" value="1"/>
</dbReference>
<evidence type="ECO:0000256" key="4">
    <source>
        <dbReference type="ARBA" id="ARBA00022617"/>
    </source>
</evidence>
<dbReference type="InterPro" id="IPR001199">
    <property type="entry name" value="Cyt_B5-like_heme/steroid-bd"/>
</dbReference>
<keyword evidence="8" id="KW-0275">Fatty acid biosynthesis</keyword>
<dbReference type="PANTHER" id="PTHR19359">
    <property type="entry name" value="CYTOCHROME B5"/>
    <property type="match status" value="1"/>
</dbReference>